<comment type="similarity">
    <text evidence="5">Belongs to the ABC transporter superfamily. Macrolide exporter (TC 3.A.1.122) family.</text>
</comment>
<reference evidence="7" key="1">
    <citation type="journal article" date="2014" name="Int. J. Syst. Evol. Microbiol.">
        <title>Complete genome sequence of Corynebacterium casei LMG S-19264T (=DSM 44701T), isolated from a smear-ripened cheese.</title>
        <authorList>
            <consortium name="US DOE Joint Genome Institute (JGI-PGF)"/>
            <person name="Walter F."/>
            <person name="Albersmeier A."/>
            <person name="Kalinowski J."/>
            <person name="Ruckert C."/>
        </authorList>
    </citation>
    <scope>NUCLEOTIDE SEQUENCE</scope>
    <source>
        <strain evidence="7">VKM B-1513</strain>
    </source>
</reference>
<accession>A0A9W6MP20</accession>
<keyword evidence="4 7" id="KW-0067">ATP-binding</keyword>
<dbReference type="GO" id="GO:0005886">
    <property type="term" value="C:plasma membrane"/>
    <property type="evidence" value="ECO:0007669"/>
    <property type="project" value="TreeGrafter"/>
</dbReference>
<dbReference type="PROSITE" id="PS00211">
    <property type="entry name" value="ABC_TRANSPORTER_1"/>
    <property type="match status" value="1"/>
</dbReference>
<evidence type="ECO:0000256" key="4">
    <source>
        <dbReference type="ARBA" id="ARBA00022840"/>
    </source>
</evidence>
<dbReference type="RefSeq" id="WP_271186866.1">
    <property type="nucleotide sequence ID" value="NZ_BSFE01000005.1"/>
</dbReference>
<dbReference type="EMBL" id="BSFE01000005">
    <property type="protein sequence ID" value="GLK52499.1"/>
    <property type="molecule type" value="Genomic_DNA"/>
</dbReference>
<dbReference type="GO" id="GO:0022857">
    <property type="term" value="F:transmembrane transporter activity"/>
    <property type="evidence" value="ECO:0007669"/>
    <property type="project" value="TreeGrafter"/>
</dbReference>
<dbReference type="GO" id="GO:0005524">
    <property type="term" value="F:ATP binding"/>
    <property type="evidence" value="ECO:0007669"/>
    <property type="project" value="UniProtKB-KW"/>
</dbReference>
<evidence type="ECO:0000313" key="7">
    <source>
        <dbReference type="EMBL" id="GLK52499.1"/>
    </source>
</evidence>
<dbReference type="InterPro" id="IPR017911">
    <property type="entry name" value="MacB-like_ATP-bd"/>
</dbReference>
<dbReference type="AlphaFoldDB" id="A0A9W6MP20"/>
<evidence type="ECO:0000256" key="5">
    <source>
        <dbReference type="ARBA" id="ARBA00038388"/>
    </source>
</evidence>
<dbReference type="SUPFAM" id="SSF52540">
    <property type="entry name" value="P-loop containing nucleoside triphosphate hydrolases"/>
    <property type="match status" value="1"/>
</dbReference>
<dbReference type="InterPro" id="IPR003439">
    <property type="entry name" value="ABC_transporter-like_ATP-bd"/>
</dbReference>
<dbReference type="Gene3D" id="3.40.50.300">
    <property type="entry name" value="P-loop containing nucleotide triphosphate hydrolases"/>
    <property type="match status" value="1"/>
</dbReference>
<dbReference type="CDD" id="cd03255">
    <property type="entry name" value="ABC_MJ0796_LolCDE_FtsE"/>
    <property type="match status" value="1"/>
</dbReference>
<comment type="caution">
    <text evidence="7">The sequence shown here is derived from an EMBL/GenBank/DDBJ whole genome shotgun (WGS) entry which is preliminary data.</text>
</comment>
<keyword evidence="1" id="KW-0813">Transport</keyword>
<evidence type="ECO:0000313" key="8">
    <source>
        <dbReference type="Proteomes" id="UP001143486"/>
    </source>
</evidence>
<keyword evidence="2" id="KW-1003">Cell membrane</keyword>
<dbReference type="PROSITE" id="PS50893">
    <property type="entry name" value="ABC_TRANSPORTER_2"/>
    <property type="match status" value="1"/>
</dbReference>
<keyword evidence="3" id="KW-0547">Nucleotide-binding</keyword>
<dbReference type="FunFam" id="3.40.50.300:FF:000032">
    <property type="entry name" value="Export ABC transporter ATP-binding protein"/>
    <property type="match status" value="1"/>
</dbReference>
<evidence type="ECO:0000256" key="1">
    <source>
        <dbReference type="ARBA" id="ARBA00022448"/>
    </source>
</evidence>
<gene>
    <name evidence="7" type="ORF">GCM10017621_20070</name>
</gene>
<proteinExistence type="inferred from homology"/>
<dbReference type="GO" id="GO:0098796">
    <property type="term" value="C:membrane protein complex"/>
    <property type="evidence" value="ECO:0007669"/>
    <property type="project" value="UniProtKB-ARBA"/>
</dbReference>
<dbReference type="PANTHER" id="PTHR24220:SF86">
    <property type="entry name" value="ABC TRANSPORTER ABCH.1"/>
    <property type="match status" value="1"/>
</dbReference>
<protein>
    <submittedName>
        <fullName evidence="7">Macrolide ABC transporter ATP-binding protein</fullName>
    </submittedName>
</protein>
<dbReference type="PANTHER" id="PTHR24220">
    <property type="entry name" value="IMPORT ATP-BINDING PROTEIN"/>
    <property type="match status" value="1"/>
</dbReference>
<dbReference type="Proteomes" id="UP001143486">
    <property type="component" value="Unassembled WGS sequence"/>
</dbReference>
<keyword evidence="2" id="KW-0472">Membrane</keyword>
<dbReference type="InterPro" id="IPR015854">
    <property type="entry name" value="ABC_transpr_LolD-like"/>
</dbReference>
<dbReference type="InterPro" id="IPR017871">
    <property type="entry name" value="ABC_transporter-like_CS"/>
</dbReference>
<dbReference type="InterPro" id="IPR003593">
    <property type="entry name" value="AAA+_ATPase"/>
</dbReference>
<name>A0A9W6MP20_9PROT</name>
<keyword evidence="8" id="KW-1185">Reference proteome</keyword>
<reference evidence="7" key="2">
    <citation type="submission" date="2023-01" db="EMBL/GenBank/DDBJ databases">
        <authorList>
            <person name="Sun Q."/>
            <person name="Evtushenko L."/>
        </authorList>
    </citation>
    <scope>NUCLEOTIDE SEQUENCE</scope>
    <source>
        <strain evidence="7">VKM B-1513</strain>
    </source>
</reference>
<dbReference type="Pfam" id="PF00005">
    <property type="entry name" value="ABC_tran"/>
    <property type="match status" value="1"/>
</dbReference>
<feature type="domain" description="ABC transporter" evidence="6">
    <location>
        <begin position="2"/>
        <end position="223"/>
    </location>
</feature>
<sequence length="224" mass="23453">MLALTGVTKTYGDGAGRVTALDDVSLHVEAGGFVAVRGPSGSGKSTLLNIIGLLDKPDAGDVSLGGERVVLAGRAEAARLRNRLIGFVFQSFQLLPRLTAWENVALPLFHRGVGRDERRAKALAALDKVGLSDRAAHRPDALSGGQRQRVALARALVGEPALVLADEPTGSLDSVSAAAALNLLRDVNVRLGVTIVMVTHDREAAARCDRTINIRDGRVAGEAA</sequence>
<organism evidence="7 8">
    <name type="scientific">Maricaulis virginensis</name>
    <dbReference type="NCBI Taxonomy" id="144022"/>
    <lineage>
        <taxon>Bacteria</taxon>
        <taxon>Pseudomonadati</taxon>
        <taxon>Pseudomonadota</taxon>
        <taxon>Alphaproteobacteria</taxon>
        <taxon>Maricaulales</taxon>
        <taxon>Maricaulaceae</taxon>
        <taxon>Maricaulis</taxon>
    </lineage>
</organism>
<evidence type="ECO:0000256" key="3">
    <source>
        <dbReference type="ARBA" id="ARBA00022741"/>
    </source>
</evidence>
<evidence type="ECO:0000256" key="2">
    <source>
        <dbReference type="ARBA" id="ARBA00022519"/>
    </source>
</evidence>
<dbReference type="InterPro" id="IPR027417">
    <property type="entry name" value="P-loop_NTPase"/>
</dbReference>
<dbReference type="GO" id="GO:0016887">
    <property type="term" value="F:ATP hydrolysis activity"/>
    <property type="evidence" value="ECO:0007669"/>
    <property type="project" value="InterPro"/>
</dbReference>
<evidence type="ECO:0000259" key="6">
    <source>
        <dbReference type="PROSITE" id="PS50893"/>
    </source>
</evidence>
<keyword evidence="2" id="KW-0997">Cell inner membrane</keyword>
<dbReference type="SMART" id="SM00382">
    <property type="entry name" value="AAA"/>
    <property type="match status" value="1"/>
</dbReference>